<keyword evidence="1" id="KW-0472">Membrane</keyword>
<dbReference type="Gene3D" id="1.20.1250.20">
    <property type="entry name" value="MFS general substrate transporter like domains"/>
    <property type="match status" value="1"/>
</dbReference>
<evidence type="ECO:0000256" key="1">
    <source>
        <dbReference type="SAM" id="Phobius"/>
    </source>
</evidence>
<reference evidence="2" key="1">
    <citation type="submission" date="2021-01" db="EMBL/GenBank/DDBJ databases">
        <title>Marivirga aurantiaca sp. nov., isolated from intertidal surface sediments.</title>
        <authorList>
            <person name="Zhang M."/>
        </authorList>
    </citation>
    <scope>NUCLEOTIDE SEQUENCE</scope>
    <source>
        <strain evidence="2">S37H4</strain>
    </source>
</reference>
<dbReference type="AlphaFoldDB" id="A0A934X114"/>
<organism evidence="2 3">
    <name type="scientific">Marivirga aurantiaca</name>
    <dbReference type="NCBI Taxonomy" id="2802615"/>
    <lineage>
        <taxon>Bacteria</taxon>
        <taxon>Pseudomonadati</taxon>
        <taxon>Bacteroidota</taxon>
        <taxon>Cytophagia</taxon>
        <taxon>Cytophagales</taxon>
        <taxon>Marivirgaceae</taxon>
        <taxon>Marivirga</taxon>
    </lineage>
</organism>
<keyword evidence="3" id="KW-1185">Reference proteome</keyword>
<keyword evidence="1" id="KW-0812">Transmembrane</keyword>
<comment type="caution">
    <text evidence="2">The sequence shown here is derived from an EMBL/GenBank/DDBJ whole genome shotgun (WGS) entry which is preliminary data.</text>
</comment>
<name>A0A934X114_9BACT</name>
<feature type="transmembrane region" description="Helical" evidence="1">
    <location>
        <begin position="46"/>
        <end position="65"/>
    </location>
</feature>
<proteinExistence type="predicted"/>
<feature type="transmembrane region" description="Helical" evidence="1">
    <location>
        <begin position="156"/>
        <end position="174"/>
    </location>
</feature>
<dbReference type="EMBL" id="JAEQBW010000010">
    <property type="protein sequence ID" value="MBK6266704.1"/>
    <property type="molecule type" value="Genomic_DNA"/>
</dbReference>
<dbReference type="SUPFAM" id="SSF103473">
    <property type="entry name" value="MFS general substrate transporter"/>
    <property type="match status" value="1"/>
</dbReference>
<feature type="transmembrane region" description="Helical" evidence="1">
    <location>
        <begin position="71"/>
        <end position="92"/>
    </location>
</feature>
<dbReference type="RefSeq" id="WP_201432391.1">
    <property type="nucleotide sequence ID" value="NZ_JAEQBW010000010.1"/>
</dbReference>
<keyword evidence="1" id="KW-1133">Transmembrane helix</keyword>
<gene>
    <name evidence="2" type="ORF">JKA74_16785</name>
</gene>
<sequence>MDQFELYKNQWQQQQPSDQELAIDDIRKKAQDDLTKHQRKLIFSNLFMSVSFAATIGMMVWIWNSMSDRSIYFYVSLIFIFVLLIVFAAIQWSGVQYKNIKPEINPKKFIDYSRKKLLHNRFTLKYGLPVYLFLLSAGLMMYFQDILVGGSLLFKVLAYGITFGYIIITSFFAYKKVKKKVKKIDELIAHLNEWEKIIKE</sequence>
<dbReference type="Proteomes" id="UP000611723">
    <property type="component" value="Unassembled WGS sequence"/>
</dbReference>
<evidence type="ECO:0000313" key="2">
    <source>
        <dbReference type="EMBL" id="MBK6266704.1"/>
    </source>
</evidence>
<evidence type="ECO:0000313" key="3">
    <source>
        <dbReference type="Proteomes" id="UP000611723"/>
    </source>
</evidence>
<protein>
    <submittedName>
        <fullName evidence="2">Uncharacterized protein</fullName>
    </submittedName>
</protein>
<dbReference type="InterPro" id="IPR036259">
    <property type="entry name" value="MFS_trans_sf"/>
</dbReference>
<accession>A0A934X114</accession>
<feature type="transmembrane region" description="Helical" evidence="1">
    <location>
        <begin position="124"/>
        <end position="144"/>
    </location>
</feature>